<reference evidence="4" key="1">
    <citation type="journal article" date="2019" name="Int. J. Syst. Evol. Microbiol.">
        <title>The Global Catalogue of Microorganisms (GCM) 10K type strain sequencing project: providing services to taxonomists for standard genome sequencing and annotation.</title>
        <authorList>
            <consortium name="The Broad Institute Genomics Platform"/>
            <consortium name="The Broad Institute Genome Sequencing Center for Infectious Disease"/>
            <person name="Wu L."/>
            <person name="Ma J."/>
        </authorList>
    </citation>
    <scope>NUCLEOTIDE SEQUENCE [LARGE SCALE GENOMIC DNA]</scope>
    <source>
        <strain evidence="4">CGMCC 4.7455</strain>
    </source>
</reference>
<feature type="region of interest" description="Disordered" evidence="1">
    <location>
        <begin position="1"/>
        <end position="21"/>
    </location>
</feature>
<evidence type="ECO:0000256" key="2">
    <source>
        <dbReference type="SAM" id="Phobius"/>
    </source>
</evidence>
<feature type="compositionally biased region" description="Basic and acidic residues" evidence="1">
    <location>
        <begin position="1"/>
        <end position="11"/>
    </location>
</feature>
<accession>A0ABW4PMM1</accession>
<organism evidence="3 4">
    <name type="scientific">Streptomyces desertarenae</name>
    <dbReference type="NCBI Taxonomy" id="2666184"/>
    <lineage>
        <taxon>Bacteria</taxon>
        <taxon>Bacillati</taxon>
        <taxon>Actinomycetota</taxon>
        <taxon>Actinomycetes</taxon>
        <taxon>Kitasatosporales</taxon>
        <taxon>Streptomycetaceae</taxon>
        <taxon>Streptomyces</taxon>
    </lineage>
</organism>
<feature type="transmembrane region" description="Helical" evidence="2">
    <location>
        <begin position="43"/>
        <end position="62"/>
    </location>
</feature>
<dbReference type="EMBL" id="JBHUFU010000009">
    <property type="protein sequence ID" value="MFD1831220.1"/>
    <property type="molecule type" value="Genomic_DNA"/>
</dbReference>
<keyword evidence="2" id="KW-0472">Membrane</keyword>
<dbReference type="Proteomes" id="UP001597365">
    <property type="component" value="Unassembled WGS sequence"/>
</dbReference>
<keyword evidence="4" id="KW-1185">Reference proteome</keyword>
<dbReference type="RefSeq" id="WP_380900933.1">
    <property type="nucleotide sequence ID" value="NZ_JBHUFU010000009.1"/>
</dbReference>
<protein>
    <recommendedName>
        <fullName evidence="5">DoxX family protein</fullName>
    </recommendedName>
</protein>
<evidence type="ECO:0000256" key="1">
    <source>
        <dbReference type="SAM" id="MobiDB-lite"/>
    </source>
</evidence>
<name>A0ABW4PMM1_9ACTN</name>
<keyword evidence="2" id="KW-0812">Transmembrane</keyword>
<evidence type="ECO:0000313" key="4">
    <source>
        <dbReference type="Proteomes" id="UP001597365"/>
    </source>
</evidence>
<feature type="transmembrane region" description="Helical" evidence="2">
    <location>
        <begin position="82"/>
        <end position="105"/>
    </location>
</feature>
<gene>
    <name evidence="3" type="ORF">ACFSJS_16305</name>
</gene>
<comment type="caution">
    <text evidence="3">The sequence shown here is derived from an EMBL/GenBank/DDBJ whole genome shotgun (WGS) entry which is preliminary data.</text>
</comment>
<feature type="transmembrane region" description="Helical" evidence="2">
    <location>
        <begin position="112"/>
        <end position="131"/>
    </location>
</feature>
<proteinExistence type="predicted"/>
<evidence type="ECO:0000313" key="3">
    <source>
        <dbReference type="EMBL" id="MFD1831220.1"/>
    </source>
</evidence>
<sequence>MTSTFRREPADGAHPAAGRRSRTRQLLRRLAALACRYRHSSTTVLRVCVGVVFCWFGVLKFFPGASAAEGVAVHAMTRMTFGLVPAQASLLMLAVLEAAIGLGLITKMMLRYALAAFFLHMAGVFLTLLLLPGDMWHTYGAVPTLEGQYAIKNLVLVAACLHIAAEELAP</sequence>
<keyword evidence="2" id="KW-1133">Transmembrane helix</keyword>
<evidence type="ECO:0008006" key="5">
    <source>
        <dbReference type="Google" id="ProtNLM"/>
    </source>
</evidence>